<dbReference type="InterPro" id="IPR007344">
    <property type="entry name" value="GrpB/CoaE"/>
</dbReference>
<name>A0ABY1PE72_9HYPH</name>
<dbReference type="PANTHER" id="PTHR34822:SF1">
    <property type="entry name" value="GRPB FAMILY PROTEIN"/>
    <property type="match status" value="1"/>
</dbReference>
<reference evidence="1 2" key="1">
    <citation type="submission" date="2017-05" db="EMBL/GenBank/DDBJ databases">
        <authorList>
            <person name="Varghese N."/>
            <person name="Submissions S."/>
        </authorList>
    </citation>
    <scope>NUCLEOTIDE SEQUENCE [LARGE SCALE GENOMIC DNA]</scope>
    <source>
        <strain evidence="1 2">DSM 15949</strain>
    </source>
</reference>
<dbReference type="Gene3D" id="3.30.460.10">
    <property type="entry name" value="Beta Polymerase, domain 2"/>
    <property type="match status" value="1"/>
</dbReference>
<dbReference type="PANTHER" id="PTHR34822">
    <property type="entry name" value="GRPB DOMAIN PROTEIN (AFU_ORTHOLOGUE AFUA_1G01530)"/>
    <property type="match status" value="1"/>
</dbReference>
<evidence type="ECO:0000313" key="1">
    <source>
        <dbReference type="EMBL" id="SMP32243.1"/>
    </source>
</evidence>
<dbReference type="Pfam" id="PF04229">
    <property type="entry name" value="GrpB"/>
    <property type="match status" value="1"/>
</dbReference>
<dbReference type="SUPFAM" id="SSF81301">
    <property type="entry name" value="Nucleotidyltransferase"/>
    <property type="match status" value="1"/>
</dbReference>
<keyword evidence="2" id="KW-1185">Reference proteome</keyword>
<dbReference type="InterPro" id="IPR043519">
    <property type="entry name" value="NT_sf"/>
</dbReference>
<dbReference type="Proteomes" id="UP001157914">
    <property type="component" value="Unassembled WGS sequence"/>
</dbReference>
<accession>A0ABY1PE72</accession>
<sequence length="172" mass="19277">MTVVLQDYSAEWPVRFQDEASKIDQVLQETLVALHHIGSTAVPGLVAKPIIDLMGEVKSLSACDHAVDAMRALGYEPMGEYGIPGRRYYRKFNAGRVRTHHLHVFRQGSADVIRHLAFRDYLIAHPEAAAEYGALKRKLSSLDGGDWDSYLAGKDRFVQKTEQKALIWVAGR</sequence>
<dbReference type="EMBL" id="FXTT01000005">
    <property type="protein sequence ID" value="SMP32243.1"/>
    <property type="molecule type" value="Genomic_DNA"/>
</dbReference>
<gene>
    <name evidence="1" type="ORF">SAMN06265374_3505</name>
</gene>
<organism evidence="1 2">
    <name type="scientific">Roseibium denhamense</name>
    <dbReference type="NCBI Taxonomy" id="76305"/>
    <lineage>
        <taxon>Bacteria</taxon>
        <taxon>Pseudomonadati</taxon>
        <taxon>Pseudomonadota</taxon>
        <taxon>Alphaproteobacteria</taxon>
        <taxon>Hyphomicrobiales</taxon>
        <taxon>Stappiaceae</taxon>
        <taxon>Roseibium</taxon>
    </lineage>
</organism>
<evidence type="ECO:0000313" key="2">
    <source>
        <dbReference type="Proteomes" id="UP001157914"/>
    </source>
</evidence>
<proteinExistence type="predicted"/>
<protein>
    <submittedName>
        <fullName evidence="1">GrpB domain, predicted nucleotidyltransferase, UPF0157 family</fullName>
    </submittedName>
</protein>
<comment type="caution">
    <text evidence="1">The sequence shown here is derived from an EMBL/GenBank/DDBJ whole genome shotgun (WGS) entry which is preliminary data.</text>
</comment>